<protein>
    <submittedName>
        <fullName evidence="1">DUF2993 domain-containing protein</fullName>
    </submittedName>
</protein>
<gene>
    <name evidence="1" type="ORF">HCG48_22555</name>
</gene>
<accession>A0A6H1U2D6</accession>
<evidence type="ECO:0000313" key="1">
    <source>
        <dbReference type="EMBL" id="QIZ73038.1"/>
    </source>
</evidence>
<keyword evidence="2" id="KW-1185">Reference proteome</keyword>
<dbReference type="InterPro" id="IPR021373">
    <property type="entry name" value="DUF2993"/>
</dbReference>
<dbReference type="RefSeq" id="WP_168571184.1">
    <property type="nucleotide sequence ID" value="NZ_CP051167.1"/>
</dbReference>
<reference evidence="1 2" key="1">
    <citation type="submission" date="2020-04" db="EMBL/GenBank/DDBJ databases">
        <authorList>
            <person name="Basu S."/>
            <person name="Maruthanayagam V."/>
            <person name="Chakraborty S."/>
            <person name="Pramanik A."/>
            <person name="Mukherjee J."/>
            <person name="Brink B."/>
        </authorList>
    </citation>
    <scope>NUCLEOTIDE SEQUENCE [LARGE SCALE GENOMIC DNA]</scope>
    <source>
        <strain evidence="1 2">AP17</strain>
    </source>
</reference>
<organism evidence="1 2">
    <name type="scientific">Oxynema aestuarii AP17</name>
    <dbReference type="NCBI Taxonomy" id="2064643"/>
    <lineage>
        <taxon>Bacteria</taxon>
        <taxon>Bacillati</taxon>
        <taxon>Cyanobacteriota</taxon>
        <taxon>Cyanophyceae</taxon>
        <taxon>Oscillatoriophycideae</taxon>
        <taxon>Oscillatoriales</taxon>
        <taxon>Oscillatoriaceae</taxon>
        <taxon>Oxynema</taxon>
        <taxon>Oxynema aestuarii</taxon>
    </lineage>
</organism>
<sequence>MEFLTILFSSLLTVISPVNTVSDTVIERELRDRLHGVEVLEVRIDNTPNYQVIRGKIDRFRLAGRGLYVLPDLRIDTLDIETDPIAVDLEKLRRGSRDRAVESLERPAIAAIHLVLTETDLNRALRSPEFLNTLQTVATEIFDSPLLRQNASRYTLVDPQIELLENNRIVFETQLAEKGYSDRLKLTIKTGFRWIDGRQLELSEPQVLVNDRPAPGQFVRGLNAVARRFNLDRAADRGIQARAIRVQIAGDRLETVLCVRSIATHSP</sequence>
<evidence type="ECO:0000313" key="2">
    <source>
        <dbReference type="Proteomes" id="UP000500857"/>
    </source>
</evidence>
<dbReference type="Proteomes" id="UP000500857">
    <property type="component" value="Chromosome"/>
</dbReference>
<dbReference type="Pfam" id="PF11209">
    <property type="entry name" value="LmeA"/>
    <property type="match status" value="1"/>
</dbReference>
<proteinExistence type="predicted"/>
<dbReference type="AlphaFoldDB" id="A0A6H1U2D6"/>
<dbReference type="EMBL" id="CP051167">
    <property type="protein sequence ID" value="QIZ73038.1"/>
    <property type="molecule type" value="Genomic_DNA"/>
</dbReference>
<name>A0A6H1U2D6_9CYAN</name>
<dbReference type="KEGG" id="oxy:HCG48_22555"/>